<evidence type="ECO:0000313" key="1">
    <source>
        <dbReference type="EMBL" id="PUE66769.1"/>
    </source>
</evidence>
<protein>
    <recommendedName>
        <fullName evidence="3">Lipoprotein</fullName>
    </recommendedName>
</protein>
<gene>
    <name evidence="1" type="ORF">B0175_05225</name>
</gene>
<sequence length="71" mass="8352">MIFVLMVISGCSDKEILYVDRPVEKVVTKKCNIPEPNECKPNKPTYTEETNQMRLCVREYKRLVEICQNEN</sequence>
<evidence type="ECO:0008006" key="3">
    <source>
        <dbReference type="Google" id="ProtNLM"/>
    </source>
</evidence>
<organism evidence="1 2">
    <name type="scientific">Arcobacter lacus</name>
    <dbReference type="NCBI Taxonomy" id="1912876"/>
    <lineage>
        <taxon>Bacteria</taxon>
        <taxon>Pseudomonadati</taxon>
        <taxon>Campylobacterota</taxon>
        <taxon>Epsilonproteobacteria</taxon>
        <taxon>Campylobacterales</taxon>
        <taxon>Arcobacteraceae</taxon>
        <taxon>Arcobacter</taxon>
    </lineage>
</organism>
<name>A0ABX5JHA6_9BACT</name>
<dbReference type="Proteomes" id="UP000251311">
    <property type="component" value="Unassembled WGS sequence"/>
</dbReference>
<keyword evidence="2" id="KW-1185">Reference proteome</keyword>
<comment type="caution">
    <text evidence="1">The sequence shown here is derived from an EMBL/GenBank/DDBJ whole genome shotgun (WGS) entry which is preliminary data.</text>
</comment>
<dbReference type="EMBL" id="MUXF01000008">
    <property type="protein sequence ID" value="PUE66769.1"/>
    <property type="molecule type" value="Genomic_DNA"/>
</dbReference>
<accession>A0ABX5JHA6</accession>
<evidence type="ECO:0000313" key="2">
    <source>
        <dbReference type="Proteomes" id="UP000251311"/>
    </source>
</evidence>
<proteinExistence type="predicted"/>
<reference evidence="1 2" key="1">
    <citation type="submission" date="2017-02" db="EMBL/GenBank/DDBJ databases">
        <title>Arcobacter lacus sp. nov., a new species isolated from reclaimed water.</title>
        <authorList>
            <person name="Figueras M.J."/>
            <person name="Perez-Cataluna A."/>
            <person name="Salas-Masso N."/>
        </authorList>
    </citation>
    <scope>NUCLEOTIDE SEQUENCE [LARGE SCALE GENOMIC DNA]</scope>
    <source>
        <strain evidence="1 2">RW43-9</strain>
    </source>
</reference>